<dbReference type="OrthoDB" id="288363at2"/>
<sequence length="230" mass="25577">MYELRVFVWLFVGLGWIGAPGVVNAALPSLESWTKVSADGQFVLVMISPLSAEEEFQYTEDNVEEIKRIRTAYTQSGLYRNDGSASPLWTIPFQDVTHDVFVGPQGKYLMLAHDGGSVWSGHYGHLVTFYSNGNEMASYSDVTLFSLLELALPRVARSENDNLAFDPQKMTFTVFGAQGVRVVFDVTNGQVIRHVSPVPMYLSVMILLLISQVAVGWFLLCRQRPTLGSS</sequence>
<protein>
    <submittedName>
        <fullName evidence="2">Uncharacterized protein</fullName>
    </submittedName>
</protein>
<gene>
    <name evidence="2" type="ORF">DTL42_10340</name>
</gene>
<keyword evidence="1" id="KW-1133">Transmembrane helix</keyword>
<dbReference type="AlphaFoldDB" id="A0A368KRX4"/>
<dbReference type="InterPro" id="IPR011044">
    <property type="entry name" value="Quino_amine_DH_bsu"/>
</dbReference>
<evidence type="ECO:0000256" key="1">
    <source>
        <dbReference type="SAM" id="Phobius"/>
    </source>
</evidence>
<dbReference type="SUPFAM" id="SSF50969">
    <property type="entry name" value="YVTN repeat-like/Quinoprotein amine dehydrogenase"/>
    <property type="match status" value="1"/>
</dbReference>
<feature type="transmembrane region" description="Helical" evidence="1">
    <location>
        <begin position="200"/>
        <end position="220"/>
    </location>
</feature>
<name>A0A368KRX4_9BACT</name>
<keyword evidence="1" id="KW-0812">Transmembrane</keyword>
<accession>A0A368KRX4</accession>
<keyword evidence="1" id="KW-0472">Membrane</keyword>
<organism evidence="2 3">
    <name type="scientific">Bremerella cremea</name>
    <dbReference type="NCBI Taxonomy" id="1031537"/>
    <lineage>
        <taxon>Bacteria</taxon>
        <taxon>Pseudomonadati</taxon>
        <taxon>Planctomycetota</taxon>
        <taxon>Planctomycetia</taxon>
        <taxon>Pirellulales</taxon>
        <taxon>Pirellulaceae</taxon>
        <taxon>Bremerella</taxon>
    </lineage>
</organism>
<dbReference type="EMBL" id="QPEX01000019">
    <property type="protein sequence ID" value="RCS50507.1"/>
    <property type="molecule type" value="Genomic_DNA"/>
</dbReference>
<comment type="caution">
    <text evidence="2">The sequence shown here is derived from an EMBL/GenBank/DDBJ whole genome shotgun (WGS) entry which is preliminary data.</text>
</comment>
<dbReference type="RefSeq" id="WP_114368655.1">
    <property type="nucleotide sequence ID" value="NZ_QPEX01000019.1"/>
</dbReference>
<evidence type="ECO:0000313" key="2">
    <source>
        <dbReference type="EMBL" id="RCS50507.1"/>
    </source>
</evidence>
<dbReference type="Proteomes" id="UP000253562">
    <property type="component" value="Unassembled WGS sequence"/>
</dbReference>
<proteinExistence type="predicted"/>
<reference evidence="2 3" key="1">
    <citation type="submission" date="2018-07" db="EMBL/GenBank/DDBJ databases">
        <title>Comparative genomes isolates from brazilian mangrove.</title>
        <authorList>
            <person name="De Araujo J.E."/>
            <person name="Taketani R.G."/>
            <person name="Silva M.C.P."/>
            <person name="Lourenco M.V."/>
            <person name="Oliveira V.M."/>
            <person name="Andreote F.D."/>
        </authorList>
    </citation>
    <scope>NUCLEOTIDE SEQUENCE [LARGE SCALE GENOMIC DNA]</scope>
    <source>
        <strain evidence="2 3">HEX PRIS-MGV</strain>
    </source>
</reference>
<evidence type="ECO:0000313" key="3">
    <source>
        <dbReference type="Proteomes" id="UP000253562"/>
    </source>
</evidence>